<feature type="region of interest" description="Disordered" evidence="4">
    <location>
        <begin position="893"/>
        <end position="943"/>
    </location>
</feature>
<dbReference type="Pfam" id="PF08596">
    <property type="entry name" value="Lgl_C"/>
    <property type="match status" value="1"/>
</dbReference>
<evidence type="ECO:0000256" key="1">
    <source>
        <dbReference type="ARBA" id="ARBA00008070"/>
    </source>
</evidence>
<protein>
    <recommendedName>
        <fullName evidence="5">Lethal giant larvae (Lgl)-like C-terminal domain-containing protein</fullName>
    </recommendedName>
</protein>
<dbReference type="FunFam" id="2.130.10.10:FF:000848">
    <property type="entry name" value="SNARE-dependent exocytosis protein (Sro7), putative"/>
    <property type="match status" value="1"/>
</dbReference>
<feature type="compositionally biased region" description="Low complexity" evidence="4">
    <location>
        <begin position="928"/>
        <end position="943"/>
    </location>
</feature>
<evidence type="ECO:0000256" key="4">
    <source>
        <dbReference type="SAM" id="MobiDB-lite"/>
    </source>
</evidence>
<dbReference type="GO" id="GO:0019905">
    <property type="term" value="F:syntaxin binding"/>
    <property type="evidence" value="ECO:0007669"/>
    <property type="project" value="TreeGrafter"/>
</dbReference>
<dbReference type="Proteomes" id="UP000664521">
    <property type="component" value="Unassembled WGS sequence"/>
</dbReference>
<dbReference type="Gene3D" id="2.130.10.10">
    <property type="entry name" value="YVTN repeat-like/Quinoprotein amine dehydrogenase"/>
    <property type="match status" value="1"/>
</dbReference>
<accession>A0A8H3FF53</accession>
<keyword evidence="2" id="KW-0268">Exocytosis</keyword>
<comment type="similarity">
    <text evidence="1">Belongs to the WD repeat L(2)GL family.</text>
</comment>
<dbReference type="InterPro" id="IPR011041">
    <property type="entry name" value="Quinoprot_gluc/sorb_DH_b-prop"/>
</dbReference>
<evidence type="ECO:0000256" key="3">
    <source>
        <dbReference type="PROSITE-ProRule" id="PRU00221"/>
    </source>
</evidence>
<dbReference type="SUPFAM" id="SSF50952">
    <property type="entry name" value="Soluble quinoprotein glucose dehydrogenase"/>
    <property type="match status" value="1"/>
</dbReference>
<comment type="caution">
    <text evidence="6">The sequence shown here is derived from an EMBL/GenBank/DDBJ whole genome shotgun (WGS) entry which is preliminary data.</text>
</comment>
<dbReference type="PANTHER" id="PTHR10241">
    <property type="entry name" value="LETHAL 2 GIANT LARVAE PROTEIN"/>
    <property type="match status" value="1"/>
</dbReference>
<name>A0A8H3FF53_9LECA</name>
<dbReference type="GO" id="GO:0005096">
    <property type="term" value="F:GTPase activator activity"/>
    <property type="evidence" value="ECO:0007669"/>
    <property type="project" value="TreeGrafter"/>
</dbReference>
<dbReference type="InterPro" id="IPR001680">
    <property type="entry name" value="WD40_rpt"/>
</dbReference>
<dbReference type="GO" id="GO:0006893">
    <property type="term" value="P:Golgi to plasma membrane transport"/>
    <property type="evidence" value="ECO:0007669"/>
    <property type="project" value="TreeGrafter"/>
</dbReference>
<dbReference type="InterPro" id="IPR015943">
    <property type="entry name" value="WD40/YVTN_repeat-like_dom_sf"/>
</dbReference>
<dbReference type="AlphaFoldDB" id="A0A8H3FF53"/>
<dbReference type="InterPro" id="IPR036322">
    <property type="entry name" value="WD40_repeat_dom_sf"/>
</dbReference>
<feature type="compositionally biased region" description="Basic and acidic residues" evidence="4">
    <location>
        <begin position="910"/>
        <end position="923"/>
    </location>
</feature>
<evidence type="ECO:0000313" key="7">
    <source>
        <dbReference type="Proteomes" id="UP000664521"/>
    </source>
</evidence>
<dbReference type="EMBL" id="CAJPDS010000033">
    <property type="protein sequence ID" value="CAF9923419.1"/>
    <property type="molecule type" value="Genomic_DNA"/>
</dbReference>
<evidence type="ECO:0000259" key="5">
    <source>
        <dbReference type="Pfam" id="PF08596"/>
    </source>
</evidence>
<keyword evidence="7" id="KW-1185">Reference proteome</keyword>
<proteinExistence type="inferred from homology"/>
<dbReference type="SUPFAM" id="SSF50978">
    <property type="entry name" value="WD40 repeat-like"/>
    <property type="match status" value="1"/>
</dbReference>
<evidence type="ECO:0000313" key="6">
    <source>
        <dbReference type="EMBL" id="CAF9923419.1"/>
    </source>
</evidence>
<dbReference type="PROSITE" id="PS50082">
    <property type="entry name" value="WD_REPEATS_2"/>
    <property type="match status" value="1"/>
</dbReference>
<dbReference type="GO" id="GO:0045159">
    <property type="term" value="F:myosin II binding"/>
    <property type="evidence" value="ECO:0007669"/>
    <property type="project" value="TreeGrafter"/>
</dbReference>
<dbReference type="SMART" id="SM00320">
    <property type="entry name" value="WD40"/>
    <property type="match status" value="3"/>
</dbReference>
<feature type="domain" description="Lethal giant larvae (Lgl)-like C-terminal" evidence="5">
    <location>
        <begin position="517"/>
        <end position="906"/>
    </location>
</feature>
<dbReference type="GO" id="GO:0005886">
    <property type="term" value="C:plasma membrane"/>
    <property type="evidence" value="ECO:0007669"/>
    <property type="project" value="TreeGrafter"/>
</dbReference>
<evidence type="ECO:0000256" key="2">
    <source>
        <dbReference type="ARBA" id="ARBA00022483"/>
    </source>
</evidence>
<sequence>MAQFFRGKQAGIQRDFSAGLDPGQFAVDTVARYGINSQISAIAYEPVQSLLAVGTSDTQYGSGQIYIFGQGRVSVTFSLPRKASVKILQFCADKVVCVDSKDDFSIYSLITTRIIATYAPPSHITALLTDPALDYALLGLQNGEIISYDMDRQGVAPFKLPNLWISQNPRARILPVVSLAFHPRNIGSLLIGYIEGAVVFSFQQNKPTNFFQYNIPAGAPGGDSDPVSSSRARSPRLIQAIWHPTGTFILTAHEDSSLVIWDPKDGRKILARTIEATNVDIPGGSHGSPDPRAGTFAMKEPLFRIAWCAKENPDDTGILIAGGSPTTVLAKGLNFIELGLTPNYATSPWQLLSDHFEKPKRQHLLPTPPGAEVVDFCLIPRKSPHFAGSQDPIAVIALLASGAITTLSFPSGHPISPTNQLHVSLSFVHPFINRIAMAYVERTQWLGMTENRPRGPPILKGGIQAKNTLKNFTNRNIIQTAHADGTIRAWDAGHGDEIENGASVQIDIARAVGRASEVDITQMAMSGATGELSVGLRTGEVVIFRWGRNEYFGKELPHTEVLSHGLEAIKDRAEPGLKEGLLPLSLLDQQNGPVTALKTSDVGFVAVGFEGGSIAVIDLRGPAVIFNAGIGDLAAKNNKRGTFRKSNSQQTTASEWPTCMSFGIMNLEGEEYSSILLFVGTNLGRLTTLKLLPEAGRGYIVQPAGVVSLDDKVVSISALDADTGFPADASQSVYAALRNGITVNGVLLVVTNSSVRIFKPAAAKGAHKAWDDYSCLTANVVLFGAQGYVLVGLFSDGRVRAFSIPGLKEVGAVRINDTLDQRRLSDAIITDAGDIFGWTGPSEIAALNVWGAGDDLSRSLDKIFNVEALIPPRPTISNMQWLSGTTYITPTDMDKLIGGPDRPPSQRMIEQTRADEQAQRMADRQVQAAGTSSSAATAAPGSSNESYWAYMQRQIQERTENLGITGESMGRLEDNSSGFAEDMSKFVSKQKKKAVMGVIGSKFGF</sequence>
<organism evidence="6 7">
    <name type="scientific">Heterodermia speciosa</name>
    <dbReference type="NCBI Taxonomy" id="116794"/>
    <lineage>
        <taxon>Eukaryota</taxon>
        <taxon>Fungi</taxon>
        <taxon>Dikarya</taxon>
        <taxon>Ascomycota</taxon>
        <taxon>Pezizomycotina</taxon>
        <taxon>Lecanoromycetes</taxon>
        <taxon>OSLEUM clade</taxon>
        <taxon>Lecanoromycetidae</taxon>
        <taxon>Caliciales</taxon>
        <taxon>Physciaceae</taxon>
        <taxon>Heterodermia</taxon>
    </lineage>
</organism>
<dbReference type="GO" id="GO:0006887">
    <property type="term" value="P:exocytosis"/>
    <property type="evidence" value="ECO:0007669"/>
    <property type="project" value="UniProtKB-KW"/>
</dbReference>
<feature type="repeat" description="WD" evidence="3">
    <location>
        <begin position="242"/>
        <end position="271"/>
    </location>
</feature>
<keyword evidence="3" id="KW-0853">WD repeat</keyword>
<reference evidence="6" key="1">
    <citation type="submission" date="2021-03" db="EMBL/GenBank/DDBJ databases">
        <authorList>
            <person name="Tagirdzhanova G."/>
        </authorList>
    </citation>
    <scope>NUCLEOTIDE SEQUENCE</scope>
</reference>
<dbReference type="OrthoDB" id="19944at2759"/>
<dbReference type="InterPro" id="IPR013905">
    <property type="entry name" value="Lgl_C_dom"/>
</dbReference>
<dbReference type="PANTHER" id="PTHR10241:SF25">
    <property type="entry name" value="TOMOSYN, ISOFORM C"/>
    <property type="match status" value="1"/>
</dbReference>
<dbReference type="GO" id="GO:0005737">
    <property type="term" value="C:cytoplasm"/>
    <property type="evidence" value="ECO:0007669"/>
    <property type="project" value="TreeGrafter"/>
</dbReference>
<gene>
    <name evidence="6" type="ORF">HETSPECPRED_005319</name>
</gene>